<protein>
    <submittedName>
        <fullName evidence="4">EFCC1 protein</fullName>
    </submittedName>
</protein>
<proteinExistence type="predicted"/>
<feature type="domain" description="EF-hand" evidence="3">
    <location>
        <begin position="44"/>
        <end position="79"/>
    </location>
</feature>
<sequence length="496" mass="55450">MEAAEGWDPYGRPARRTQWLVSALAYHYGLDRGVENEIVVLATGLDQYLQEIFHHLDCAGAGRIAGEDFRTLCQVLGLEEAAEPEESAGLWDGLSAGLTFRQFHARLCGLFSAEAGGAAPRLPLGRDSEHIETQIRLRSPRRRRRGCPAGLGSAGLAPQRCGDTAALDRAEDRIAKLEEENGSLRELVEDMRAALQSSDARCLALQVGLRKSHANHKEEGSCFIGSKRPLTQNPSQTKCLQSVLREMELIRSSRDGQIEEAMRFNQELERELRRSQEALVTLEDCNRNLKREQAEMRRKIEEARHAVLNSLGKVRELEVKANEVPHLQIHIQQLESELQHYRSGMERFQVCSRSTTEQLEQPEQPGQLEQPEQPEPGMGQQDLPSSLGRAGVAEHAEDQLFRSVEGQAASDEEEEQWKNDQAPPMDHVRKILVKLPCCGSGCDDKTWRKLMSYLENSSTAGCETAPVELPERVTQLELQGHGGRKLETNMEEVTGA</sequence>
<evidence type="ECO:0000256" key="1">
    <source>
        <dbReference type="SAM" id="Coils"/>
    </source>
</evidence>
<feature type="compositionally biased region" description="Low complexity" evidence="2">
    <location>
        <begin position="357"/>
        <end position="381"/>
    </location>
</feature>
<feature type="coiled-coil region" evidence="1">
    <location>
        <begin position="167"/>
        <end position="194"/>
    </location>
</feature>
<name>A0A851MRY1_9DEND</name>
<dbReference type="InterPro" id="IPR031601">
    <property type="entry name" value="CCD48"/>
</dbReference>
<evidence type="ECO:0000313" key="5">
    <source>
        <dbReference type="Proteomes" id="UP000614027"/>
    </source>
</evidence>
<dbReference type="PROSITE" id="PS50222">
    <property type="entry name" value="EF_HAND_2"/>
    <property type="match status" value="1"/>
</dbReference>
<feature type="non-terminal residue" evidence="4">
    <location>
        <position position="1"/>
    </location>
</feature>
<evidence type="ECO:0000256" key="2">
    <source>
        <dbReference type="SAM" id="MobiDB-lite"/>
    </source>
</evidence>
<feature type="coiled-coil region" evidence="1">
    <location>
        <begin position="258"/>
        <end position="306"/>
    </location>
</feature>
<dbReference type="InterPro" id="IPR002048">
    <property type="entry name" value="EF_hand_dom"/>
</dbReference>
<dbReference type="GO" id="GO:0005509">
    <property type="term" value="F:calcium ion binding"/>
    <property type="evidence" value="ECO:0007669"/>
    <property type="project" value="InterPro"/>
</dbReference>
<comment type="caution">
    <text evidence="4">The sequence shown here is derived from an EMBL/GenBank/DDBJ whole genome shotgun (WGS) entry which is preliminary data.</text>
</comment>
<feature type="non-terminal residue" evidence="4">
    <location>
        <position position="496"/>
    </location>
</feature>
<feature type="region of interest" description="Disordered" evidence="2">
    <location>
        <begin position="352"/>
        <end position="390"/>
    </location>
</feature>
<feature type="region of interest" description="Disordered" evidence="2">
    <location>
        <begin position="405"/>
        <end position="424"/>
    </location>
</feature>
<dbReference type="OrthoDB" id="10054715at2759"/>
<accession>A0A851MRY1</accession>
<organism evidence="4 5">
    <name type="scientific">Campylorhamphus procurvoides</name>
    <dbReference type="NCBI Taxonomy" id="190295"/>
    <lineage>
        <taxon>Eukaryota</taxon>
        <taxon>Metazoa</taxon>
        <taxon>Chordata</taxon>
        <taxon>Craniata</taxon>
        <taxon>Vertebrata</taxon>
        <taxon>Euteleostomi</taxon>
        <taxon>Archelosauria</taxon>
        <taxon>Archosauria</taxon>
        <taxon>Dinosauria</taxon>
        <taxon>Saurischia</taxon>
        <taxon>Theropoda</taxon>
        <taxon>Coelurosauria</taxon>
        <taxon>Aves</taxon>
        <taxon>Neognathae</taxon>
        <taxon>Neoaves</taxon>
        <taxon>Telluraves</taxon>
        <taxon>Australaves</taxon>
        <taxon>Passeriformes</taxon>
        <taxon>Dendrocolaptidae</taxon>
        <taxon>Campylorhamphus</taxon>
    </lineage>
</organism>
<evidence type="ECO:0000259" key="3">
    <source>
        <dbReference type="PROSITE" id="PS50222"/>
    </source>
</evidence>
<dbReference type="EMBL" id="WBMV01006375">
    <property type="protein sequence ID" value="NXC32821.1"/>
    <property type="molecule type" value="Genomic_DNA"/>
</dbReference>
<evidence type="ECO:0000313" key="4">
    <source>
        <dbReference type="EMBL" id="NXC32821.1"/>
    </source>
</evidence>
<dbReference type="Proteomes" id="UP000614027">
    <property type="component" value="Unassembled WGS sequence"/>
</dbReference>
<keyword evidence="1" id="KW-0175">Coiled coil</keyword>
<keyword evidence="5" id="KW-1185">Reference proteome</keyword>
<dbReference type="Pfam" id="PF15799">
    <property type="entry name" value="CCD48"/>
    <property type="match status" value="3"/>
</dbReference>
<dbReference type="AlphaFoldDB" id="A0A851MRY1"/>
<reference evidence="4" key="1">
    <citation type="submission" date="2019-09" db="EMBL/GenBank/DDBJ databases">
        <title>Bird 10,000 Genomes (B10K) Project - Family phase.</title>
        <authorList>
            <person name="Zhang G."/>
        </authorList>
    </citation>
    <scope>NUCLEOTIDE SEQUENCE</scope>
    <source>
        <strain evidence="4">B10K-DU-001-09</strain>
        <tissue evidence="4">Muscle</tissue>
    </source>
</reference>
<gene>
    <name evidence="4" type="primary">Efcc1_0</name>
    <name evidence="4" type="ORF">CAMPRO_R08868</name>
</gene>